<name>A0AAV9EPK6_ACOCL</name>
<dbReference type="AlphaFoldDB" id="A0AAV9EPK6"/>
<keyword evidence="2" id="KW-1185">Reference proteome</keyword>
<evidence type="ECO:0000313" key="1">
    <source>
        <dbReference type="EMBL" id="KAK1315575.1"/>
    </source>
</evidence>
<accession>A0AAV9EPK6</accession>
<dbReference type="Gene3D" id="3.30.200.20">
    <property type="entry name" value="Phosphorylase Kinase, domain 1"/>
    <property type="match status" value="1"/>
</dbReference>
<evidence type="ECO:0000313" key="2">
    <source>
        <dbReference type="Proteomes" id="UP001180020"/>
    </source>
</evidence>
<gene>
    <name evidence="1" type="ORF">QJS10_CPA05g00625</name>
</gene>
<dbReference type="EMBL" id="JAUJYO010000005">
    <property type="protein sequence ID" value="KAK1315575.1"/>
    <property type="molecule type" value="Genomic_DNA"/>
</dbReference>
<protein>
    <submittedName>
        <fullName evidence="1">Uncharacterized protein</fullName>
    </submittedName>
</protein>
<reference evidence="1" key="1">
    <citation type="journal article" date="2023" name="Nat. Commun.">
        <title>Diploid and tetraploid genomes of Acorus and the evolution of monocots.</title>
        <authorList>
            <person name="Ma L."/>
            <person name="Liu K.W."/>
            <person name="Li Z."/>
            <person name="Hsiao Y.Y."/>
            <person name="Qi Y."/>
            <person name="Fu T."/>
            <person name="Tang G.D."/>
            <person name="Zhang D."/>
            <person name="Sun W.H."/>
            <person name="Liu D.K."/>
            <person name="Li Y."/>
            <person name="Chen G.Z."/>
            <person name="Liu X.D."/>
            <person name="Liao X.Y."/>
            <person name="Jiang Y.T."/>
            <person name="Yu X."/>
            <person name="Hao Y."/>
            <person name="Huang J."/>
            <person name="Zhao X.W."/>
            <person name="Ke S."/>
            <person name="Chen Y.Y."/>
            <person name="Wu W.L."/>
            <person name="Hsu J.L."/>
            <person name="Lin Y.F."/>
            <person name="Huang M.D."/>
            <person name="Li C.Y."/>
            <person name="Huang L."/>
            <person name="Wang Z.W."/>
            <person name="Zhao X."/>
            <person name="Zhong W.Y."/>
            <person name="Peng D.H."/>
            <person name="Ahmad S."/>
            <person name="Lan S."/>
            <person name="Zhang J.S."/>
            <person name="Tsai W.C."/>
            <person name="Van de Peer Y."/>
            <person name="Liu Z.J."/>
        </authorList>
    </citation>
    <scope>NUCLEOTIDE SEQUENCE</scope>
    <source>
        <strain evidence="1">CP</strain>
    </source>
</reference>
<dbReference type="InterPro" id="IPR011009">
    <property type="entry name" value="Kinase-like_dom_sf"/>
</dbReference>
<proteinExistence type="predicted"/>
<dbReference type="SUPFAM" id="SSF56112">
    <property type="entry name" value="Protein kinase-like (PK-like)"/>
    <property type="match status" value="1"/>
</dbReference>
<dbReference type="Proteomes" id="UP001180020">
    <property type="component" value="Unassembled WGS sequence"/>
</dbReference>
<sequence length="57" mass="6908">MRHRVRETEFAVKEIVMEKLGKKLQNNLLSKIYILRKINQPNIIRLHEILVEQINQQ</sequence>
<comment type="caution">
    <text evidence="1">The sequence shown here is derived from an EMBL/GenBank/DDBJ whole genome shotgun (WGS) entry which is preliminary data.</text>
</comment>
<reference evidence="1" key="2">
    <citation type="submission" date="2023-06" db="EMBL/GenBank/DDBJ databases">
        <authorList>
            <person name="Ma L."/>
            <person name="Liu K.-W."/>
            <person name="Li Z."/>
            <person name="Hsiao Y.-Y."/>
            <person name="Qi Y."/>
            <person name="Fu T."/>
            <person name="Tang G."/>
            <person name="Zhang D."/>
            <person name="Sun W.-H."/>
            <person name="Liu D.-K."/>
            <person name="Li Y."/>
            <person name="Chen G.-Z."/>
            <person name="Liu X.-D."/>
            <person name="Liao X.-Y."/>
            <person name="Jiang Y.-T."/>
            <person name="Yu X."/>
            <person name="Hao Y."/>
            <person name="Huang J."/>
            <person name="Zhao X.-W."/>
            <person name="Ke S."/>
            <person name="Chen Y.-Y."/>
            <person name="Wu W.-L."/>
            <person name="Hsu J.-L."/>
            <person name="Lin Y.-F."/>
            <person name="Huang M.-D."/>
            <person name="Li C.-Y."/>
            <person name="Huang L."/>
            <person name="Wang Z.-W."/>
            <person name="Zhao X."/>
            <person name="Zhong W.-Y."/>
            <person name="Peng D.-H."/>
            <person name="Ahmad S."/>
            <person name="Lan S."/>
            <person name="Zhang J.-S."/>
            <person name="Tsai W.-C."/>
            <person name="Van De Peer Y."/>
            <person name="Liu Z.-J."/>
        </authorList>
    </citation>
    <scope>NUCLEOTIDE SEQUENCE</scope>
    <source>
        <strain evidence="1">CP</strain>
        <tissue evidence="1">Leaves</tissue>
    </source>
</reference>
<organism evidence="1 2">
    <name type="scientific">Acorus calamus</name>
    <name type="common">Sweet flag</name>
    <dbReference type="NCBI Taxonomy" id="4465"/>
    <lineage>
        <taxon>Eukaryota</taxon>
        <taxon>Viridiplantae</taxon>
        <taxon>Streptophyta</taxon>
        <taxon>Embryophyta</taxon>
        <taxon>Tracheophyta</taxon>
        <taxon>Spermatophyta</taxon>
        <taxon>Magnoliopsida</taxon>
        <taxon>Liliopsida</taxon>
        <taxon>Acoraceae</taxon>
        <taxon>Acorus</taxon>
    </lineage>
</organism>